<dbReference type="EMBL" id="CAJNNW010031852">
    <property type="protein sequence ID" value="CAE8709506.1"/>
    <property type="molecule type" value="Genomic_DNA"/>
</dbReference>
<sequence>PFRPKGLGRPLCVARCVPLIRLSSGGCAVSGSGCTEVYVVGGRLGMEPLNLRTPSGGEYLPHPFPVHRLSNGRGGGFESTQDQEPRLRFLSYGEWFEYRQPKHQSGKPGTAKATSYWPYGPQVSTLTGSESKLDGYWLDKRWVDSQIPHLGQSGASLEPGPRRSSSAAELLGSNQEEKALMARSHGPGQHLPSGKVRSGHTGAKFWVEERARQTGQAPPPSDRTGGEVASFRRGPLEGSSKQQLLPEWRIPTQ</sequence>
<dbReference type="AlphaFoldDB" id="A0A813KKJ8"/>
<feature type="region of interest" description="Disordered" evidence="1">
    <location>
        <begin position="181"/>
        <end position="253"/>
    </location>
</feature>
<evidence type="ECO:0000313" key="3">
    <source>
        <dbReference type="Proteomes" id="UP000626109"/>
    </source>
</evidence>
<comment type="caution">
    <text evidence="2">The sequence shown here is derived from an EMBL/GenBank/DDBJ whole genome shotgun (WGS) entry which is preliminary data.</text>
</comment>
<evidence type="ECO:0000256" key="1">
    <source>
        <dbReference type="SAM" id="MobiDB-lite"/>
    </source>
</evidence>
<proteinExistence type="predicted"/>
<protein>
    <submittedName>
        <fullName evidence="2">Uncharacterized protein</fullName>
    </submittedName>
</protein>
<organism evidence="2 3">
    <name type="scientific">Polarella glacialis</name>
    <name type="common">Dinoflagellate</name>
    <dbReference type="NCBI Taxonomy" id="89957"/>
    <lineage>
        <taxon>Eukaryota</taxon>
        <taxon>Sar</taxon>
        <taxon>Alveolata</taxon>
        <taxon>Dinophyceae</taxon>
        <taxon>Suessiales</taxon>
        <taxon>Suessiaceae</taxon>
        <taxon>Polarella</taxon>
    </lineage>
</organism>
<dbReference type="Proteomes" id="UP000626109">
    <property type="component" value="Unassembled WGS sequence"/>
</dbReference>
<reference evidence="2" key="1">
    <citation type="submission" date="2021-02" db="EMBL/GenBank/DDBJ databases">
        <authorList>
            <person name="Dougan E. K."/>
            <person name="Rhodes N."/>
            <person name="Thang M."/>
            <person name="Chan C."/>
        </authorList>
    </citation>
    <scope>NUCLEOTIDE SEQUENCE</scope>
</reference>
<evidence type="ECO:0000313" key="2">
    <source>
        <dbReference type="EMBL" id="CAE8709506.1"/>
    </source>
</evidence>
<name>A0A813KKJ8_POLGL</name>
<accession>A0A813KKJ8</accession>
<feature type="non-terminal residue" evidence="2">
    <location>
        <position position="1"/>
    </location>
</feature>
<gene>
    <name evidence="2" type="ORF">PGLA2088_LOCUS35490</name>
</gene>